<reference evidence="2 3" key="1">
    <citation type="journal article" date="2018" name="Mol. Plant">
        <title>The genome of Artemisia annua provides insight into the evolution of Asteraceae family and artemisinin biosynthesis.</title>
        <authorList>
            <person name="Shen Q."/>
            <person name="Zhang L."/>
            <person name="Liao Z."/>
            <person name="Wang S."/>
            <person name="Yan T."/>
            <person name="Shi P."/>
            <person name="Liu M."/>
            <person name="Fu X."/>
            <person name="Pan Q."/>
            <person name="Wang Y."/>
            <person name="Lv Z."/>
            <person name="Lu X."/>
            <person name="Zhang F."/>
            <person name="Jiang W."/>
            <person name="Ma Y."/>
            <person name="Chen M."/>
            <person name="Hao X."/>
            <person name="Li L."/>
            <person name="Tang Y."/>
            <person name="Lv G."/>
            <person name="Zhou Y."/>
            <person name="Sun X."/>
            <person name="Brodelius P.E."/>
            <person name="Rose J.K.C."/>
            <person name="Tang K."/>
        </authorList>
    </citation>
    <scope>NUCLEOTIDE SEQUENCE [LARGE SCALE GENOMIC DNA]</scope>
    <source>
        <strain evidence="3">cv. Huhao1</strain>
        <tissue evidence="2">Leaf</tissue>
    </source>
</reference>
<feature type="chain" id="PRO_5015421217" evidence="1">
    <location>
        <begin position="26"/>
        <end position="73"/>
    </location>
</feature>
<dbReference type="OrthoDB" id="1722110at2759"/>
<dbReference type="EMBL" id="PKPP01002827">
    <property type="protein sequence ID" value="PWA72882.1"/>
    <property type="molecule type" value="Genomic_DNA"/>
</dbReference>
<evidence type="ECO:0000313" key="3">
    <source>
        <dbReference type="Proteomes" id="UP000245207"/>
    </source>
</evidence>
<protein>
    <submittedName>
        <fullName evidence="2">Uncharacterized protein</fullName>
    </submittedName>
</protein>
<keyword evidence="3" id="KW-1185">Reference proteome</keyword>
<evidence type="ECO:0000256" key="1">
    <source>
        <dbReference type="SAM" id="SignalP"/>
    </source>
</evidence>
<keyword evidence="1" id="KW-0732">Signal</keyword>
<evidence type="ECO:0000313" key="2">
    <source>
        <dbReference type="EMBL" id="PWA72882.1"/>
    </source>
</evidence>
<comment type="caution">
    <text evidence="2">The sequence shown here is derived from an EMBL/GenBank/DDBJ whole genome shotgun (WGS) entry which is preliminary data.</text>
</comment>
<sequence>MANVSSRELVLFIGFLLLVPHFVHPLGFPTRDFLDHLPPRETSAATTIATSHHGEFLAAAHEVPSGANPDSNK</sequence>
<accession>A0A2U1NH95</accession>
<gene>
    <name evidence="2" type="ORF">CTI12_AA265750</name>
</gene>
<name>A0A2U1NH95_ARTAN</name>
<feature type="signal peptide" evidence="1">
    <location>
        <begin position="1"/>
        <end position="25"/>
    </location>
</feature>
<proteinExistence type="predicted"/>
<dbReference type="AlphaFoldDB" id="A0A2U1NH95"/>
<organism evidence="2 3">
    <name type="scientific">Artemisia annua</name>
    <name type="common">Sweet wormwood</name>
    <dbReference type="NCBI Taxonomy" id="35608"/>
    <lineage>
        <taxon>Eukaryota</taxon>
        <taxon>Viridiplantae</taxon>
        <taxon>Streptophyta</taxon>
        <taxon>Embryophyta</taxon>
        <taxon>Tracheophyta</taxon>
        <taxon>Spermatophyta</taxon>
        <taxon>Magnoliopsida</taxon>
        <taxon>eudicotyledons</taxon>
        <taxon>Gunneridae</taxon>
        <taxon>Pentapetalae</taxon>
        <taxon>asterids</taxon>
        <taxon>campanulids</taxon>
        <taxon>Asterales</taxon>
        <taxon>Asteraceae</taxon>
        <taxon>Asteroideae</taxon>
        <taxon>Anthemideae</taxon>
        <taxon>Artemisiinae</taxon>
        <taxon>Artemisia</taxon>
    </lineage>
</organism>
<dbReference type="Proteomes" id="UP000245207">
    <property type="component" value="Unassembled WGS sequence"/>
</dbReference>